<feature type="compositionally biased region" description="Low complexity" evidence="1">
    <location>
        <begin position="86"/>
        <end position="104"/>
    </location>
</feature>
<proteinExistence type="predicted"/>
<dbReference type="VEuPathDB" id="VectorBase:AMEM015710"/>
<keyword evidence="3" id="KW-1185">Reference proteome</keyword>
<reference evidence="2" key="1">
    <citation type="submission" date="2020-05" db="UniProtKB">
        <authorList>
            <consortium name="EnsemblMetazoa"/>
        </authorList>
    </citation>
    <scope>IDENTIFICATION</scope>
    <source>
        <strain evidence="2">MAF</strain>
    </source>
</reference>
<accession>A0A182VIU5</accession>
<feature type="region of interest" description="Disordered" evidence="1">
    <location>
        <begin position="20"/>
        <end position="111"/>
    </location>
</feature>
<feature type="compositionally biased region" description="Polar residues" evidence="1">
    <location>
        <begin position="20"/>
        <end position="35"/>
    </location>
</feature>
<organism evidence="2 3">
    <name type="scientific">Anopheles merus</name>
    <name type="common">Mosquito</name>
    <dbReference type="NCBI Taxonomy" id="30066"/>
    <lineage>
        <taxon>Eukaryota</taxon>
        <taxon>Metazoa</taxon>
        <taxon>Ecdysozoa</taxon>
        <taxon>Arthropoda</taxon>
        <taxon>Hexapoda</taxon>
        <taxon>Insecta</taxon>
        <taxon>Pterygota</taxon>
        <taxon>Neoptera</taxon>
        <taxon>Endopterygota</taxon>
        <taxon>Diptera</taxon>
        <taxon>Nematocera</taxon>
        <taxon>Culicoidea</taxon>
        <taxon>Culicidae</taxon>
        <taxon>Anophelinae</taxon>
        <taxon>Anopheles</taxon>
    </lineage>
</organism>
<dbReference type="EnsemblMetazoa" id="AMEM015710-RA">
    <property type="protein sequence ID" value="AMEM015710-PA"/>
    <property type="gene ID" value="AMEM015710"/>
</dbReference>
<protein>
    <submittedName>
        <fullName evidence="2">Uncharacterized protein</fullName>
    </submittedName>
</protein>
<dbReference type="Proteomes" id="UP000075903">
    <property type="component" value="Unassembled WGS sequence"/>
</dbReference>
<dbReference type="VEuPathDB" id="VectorBase:AMEM21_007088"/>
<sequence>MDGDKSYDHVKALVSSIHGSFTDASLLDRTNNNSPAGLLTAATTPSRTPSPSPSPSPDVIRTTTEDESQAQTVSTMPADGQERAAADGAAAPPSRPAESATSAPGNSIIGSTPTRLLQHRLRIPSLVVTSSLSPYHPGNLLAATADPDHTTPRRFSFAIMRRHSNTPILVNTERMLFTIQYHIHER</sequence>
<dbReference type="AlphaFoldDB" id="A0A182VIU5"/>
<evidence type="ECO:0000313" key="3">
    <source>
        <dbReference type="Proteomes" id="UP000075903"/>
    </source>
</evidence>
<name>A0A182VIU5_ANOME</name>
<evidence type="ECO:0000313" key="2">
    <source>
        <dbReference type="EnsemblMetazoa" id="AMEM015710-PA"/>
    </source>
</evidence>
<evidence type="ECO:0000256" key="1">
    <source>
        <dbReference type="SAM" id="MobiDB-lite"/>
    </source>
</evidence>